<dbReference type="HOGENOM" id="CLU_1599867_0_0_9"/>
<reference evidence="1 2" key="1">
    <citation type="submission" date="2013-02" db="EMBL/GenBank/DDBJ databases">
        <title>Genome sequence of Clostridium saccharoperbutylacetonicum N1-4(HMT).</title>
        <authorList>
            <person name="Poehlein A."/>
            <person name="Daniel R."/>
        </authorList>
    </citation>
    <scope>NUCLEOTIDE SEQUENCE [LARGE SCALE GENOMIC DNA]</scope>
    <source>
        <strain evidence="2">N1-4(HMT)</strain>
    </source>
</reference>
<dbReference type="STRING" id="36745.CLSAP_04220"/>
<keyword evidence="2" id="KW-1185">Reference proteome</keyword>
<dbReference type="Proteomes" id="UP000011728">
    <property type="component" value="Chromosome"/>
</dbReference>
<dbReference type="EMBL" id="CP004121">
    <property type="protein sequence ID" value="AGF54235.1"/>
    <property type="molecule type" value="Genomic_DNA"/>
</dbReference>
<dbReference type="eggNOG" id="ENOG503274S">
    <property type="taxonomic scope" value="Bacteria"/>
</dbReference>
<evidence type="ECO:0000313" key="2">
    <source>
        <dbReference type="Proteomes" id="UP000011728"/>
    </source>
</evidence>
<gene>
    <name evidence="1" type="ORF">Cspa_c04170</name>
</gene>
<evidence type="ECO:0000313" key="1">
    <source>
        <dbReference type="EMBL" id="AGF54235.1"/>
    </source>
</evidence>
<sequence>MSYDLNILSINQERVSKLPFTSSIELRNEIDSVDAQRYYSIWPFMSNSKGVWYSLGKDEDGWFNAMSIVDACFDEHVQRKYIPYWVSDDEVISNLKPLIVYNEYKSEFESIIKFLIQQSPNRSIMFLARYQGGEKEIIYGVLKRQEFVKLLSESKILFNICYIINE</sequence>
<dbReference type="PATRIC" id="fig|931276.5.peg.400"/>
<accession>M1LN75</accession>
<proteinExistence type="predicted"/>
<name>M1LN75_9CLOT</name>
<dbReference type="RefSeq" id="WP_015390561.1">
    <property type="nucleotide sequence ID" value="NC_020291.1"/>
</dbReference>
<organism evidence="1 2">
    <name type="scientific">Clostridium saccharoperbutylacetonicum N1-4(HMT)</name>
    <dbReference type="NCBI Taxonomy" id="931276"/>
    <lineage>
        <taxon>Bacteria</taxon>
        <taxon>Bacillati</taxon>
        <taxon>Bacillota</taxon>
        <taxon>Clostridia</taxon>
        <taxon>Eubacteriales</taxon>
        <taxon>Clostridiaceae</taxon>
        <taxon>Clostridium</taxon>
    </lineage>
</organism>
<dbReference type="AlphaFoldDB" id="M1LN75"/>
<dbReference type="OrthoDB" id="2607829at2"/>
<protein>
    <submittedName>
        <fullName evidence="1">Uncharacterized protein</fullName>
    </submittedName>
</protein>
<dbReference type="KEGG" id="csr:Cspa_c04170"/>